<evidence type="ECO:0000313" key="2">
    <source>
        <dbReference type="Proteomes" id="UP000015100"/>
    </source>
</evidence>
<dbReference type="EMBL" id="AQGS01000285">
    <property type="protein sequence ID" value="EPS40644.1"/>
    <property type="molecule type" value="Genomic_DNA"/>
</dbReference>
<gene>
    <name evidence="1" type="ORF">H072_5446</name>
</gene>
<dbReference type="OMA" id="FCVLWLW"/>
<reference evidence="1 2" key="1">
    <citation type="journal article" date="2013" name="PLoS Genet.">
        <title>Genomic mechanisms accounting for the adaptation to parasitism in nematode-trapping fungi.</title>
        <authorList>
            <person name="Meerupati T."/>
            <person name="Andersson K.M."/>
            <person name="Friman E."/>
            <person name="Kumar D."/>
            <person name="Tunlid A."/>
            <person name="Ahren D."/>
        </authorList>
    </citation>
    <scope>NUCLEOTIDE SEQUENCE [LARGE SCALE GENOMIC DNA]</scope>
    <source>
        <strain evidence="1 2">CBS 200.50</strain>
    </source>
</reference>
<evidence type="ECO:0000313" key="1">
    <source>
        <dbReference type="EMBL" id="EPS40644.1"/>
    </source>
</evidence>
<proteinExistence type="predicted"/>
<organism evidence="1 2">
    <name type="scientific">Dactylellina haptotyla (strain CBS 200.50)</name>
    <name type="common">Nematode-trapping fungus</name>
    <name type="synonym">Monacrosporium haptotylum</name>
    <dbReference type="NCBI Taxonomy" id="1284197"/>
    <lineage>
        <taxon>Eukaryota</taxon>
        <taxon>Fungi</taxon>
        <taxon>Dikarya</taxon>
        <taxon>Ascomycota</taxon>
        <taxon>Pezizomycotina</taxon>
        <taxon>Orbiliomycetes</taxon>
        <taxon>Orbiliales</taxon>
        <taxon>Orbiliaceae</taxon>
        <taxon>Dactylellina</taxon>
    </lineage>
</organism>
<reference evidence="2" key="2">
    <citation type="submission" date="2013-04" db="EMBL/GenBank/DDBJ databases">
        <title>Genomic mechanisms accounting for the adaptation to parasitism in nematode-trapping fungi.</title>
        <authorList>
            <person name="Ahren D.G."/>
        </authorList>
    </citation>
    <scope>NUCLEOTIDE SEQUENCE [LARGE SCALE GENOMIC DNA]</scope>
    <source>
        <strain evidence="2">CBS 200.50</strain>
    </source>
</reference>
<comment type="caution">
    <text evidence="1">The sequence shown here is derived from an EMBL/GenBank/DDBJ whole genome shotgun (WGS) entry which is preliminary data.</text>
</comment>
<accession>S8ACI8</accession>
<dbReference type="HOGENOM" id="CLU_849972_0_0_1"/>
<keyword evidence="2" id="KW-1185">Reference proteome</keyword>
<sequence>MAFKDKGSQNGQDDSGDINPFRVDVNKKLGLCELVNLRRTVRWFTIKFFQQQLKDMPNEAAPSYNEISRVDNAFCVLWLWMEASYEPTKRGCGIGDLILRVIGLDDETCDQVYGNNTGTLVVLYIFLTSQLEHLGPLLADEKSEDHLDHLARHTFCLGRYICLGIPNLILIFKGLDGVKRMLESPLDYQLVEAAAYFDHIVETRHDFYADFGEMEIVKHFILMIDELWSLDLDGSEQLYSRPLWKVPGATYQYYSEPWCQREEFQYLATFWDDKRLLSWGYRPASEIAYESSAVQRRLESVLPRPVTNIFTTGLTNIIAVMSPQNSY</sequence>
<protein>
    <submittedName>
        <fullName evidence="1">Uncharacterized protein</fullName>
    </submittedName>
</protein>
<name>S8ACI8_DACHA</name>
<dbReference type="AlphaFoldDB" id="S8ACI8"/>
<dbReference type="Proteomes" id="UP000015100">
    <property type="component" value="Unassembled WGS sequence"/>
</dbReference>
<dbReference type="OrthoDB" id="5289709at2759"/>